<gene>
    <name evidence="2" type="ORF">PgNI_05824</name>
</gene>
<evidence type="ECO:0000313" key="2">
    <source>
        <dbReference type="RefSeq" id="XP_030983210.1"/>
    </source>
</evidence>
<evidence type="ECO:0000313" key="1">
    <source>
        <dbReference type="Proteomes" id="UP000515153"/>
    </source>
</evidence>
<protein>
    <submittedName>
        <fullName evidence="2">Uncharacterized protein</fullName>
    </submittedName>
</protein>
<dbReference type="KEGG" id="pgri:PgNI_05824"/>
<dbReference type="GeneID" id="41960764"/>
<proteinExistence type="predicted"/>
<organism evidence="1 2">
    <name type="scientific">Pyricularia grisea</name>
    <name type="common">Crabgrass-specific blast fungus</name>
    <name type="synonym">Magnaporthe grisea</name>
    <dbReference type="NCBI Taxonomy" id="148305"/>
    <lineage>
        <taxon>Eukaryota</taxon>
        <taxon>Fungi</taxon>
        <taxon>Dikarya</taxon>
        <taxon>Ascomycota</taxon>
        <taxon>Pezizomycotina</taxon>
        <taxon>Sordariomycetes</taxon>
        <taxon>Sordariomycetidae</taxon>
        <taxon>Magnaporthales</taxon>
        <taxon>Pyriculariaceae</taxon>
        <taxon>Pyricularia</taxon>
    </lineage>
</organism>
<dbReference type="Proteomes" id="UP000515153">
    <property type="component" value="Chromosome I"/>
</dbReference>
<dbReference type="AlphaFoldDB" id="A0A6P8B7R5"/>
<reference evidence="1 2" key="1">
    <citation type="journal article" date="2019" name="Mol. Biol. Evol.">
        <title>Blast fungal genomes show frequent chromosomal changes, gene gains and losses, and effector gene turnover.</title>
        <authorList>
            <person name="Gomez Luciano L.B."/>
            <person name="Jason Tsai I."/>
            <person name="Chuma I."/>
            <person name="Tosa Y."/>
            <person name="Chen Y.H."/>
            <person name="Li J.Y."/>
            <person name="Li M.Y."/>
            <person name="Jade Lu M.Y."/>
            <person name="Nakayashiki H."/>
            <person name="Li W.H."/>
        </authorList>
    </citation>
    <scope>NUCLEOTIDE SEQUENCE [LARGE SCALE GENOMIC DNA]</scope>
    <source>
        <strain evidence="1 2">NI907</strain>
    </source>
</reference>
<accession>A0A6P8B7R5</accession>
<name>A0A6P8B7R5_PYRGI</name>
<keyword evidence="1" id="KW-1185">Reference proteome</keyword>
<dbReference type="RefSeq" id="XP_030983210.1">
    <property type="nucleotide sequence ID" value="XM_031125855.1"/>
</dbReference>
<reference evidence="2" key="3">
    <citation type="submission" date="2025-08" db="UniProtKB">
        <authorList>
            <consortium name="RefSeq"/>
        </authorList>
    </citation>
    <scope>IDENTIFICATION</scope>
    <source>
        <strain evidence="2">NI907</strain>
    </source>
</reference>
<sequence>MDANQLSCFPRLWEGAQSTAVEYKISRNSFVPGRRRLAGTRIIQRGSDRIAPTREYLVHDAQLHGLFRGEILVPLHHLVHLLDAKPLLPGGGVEVTAHNVVDLAPYPRDLLGIDDDIRGLALRRAEGLMHHDLAVRQGVPLTCGAAKEQDGAHRCGHTDAYRMHRRGYVVHGVVDCQARRDLAAGAVDVQRDGLVRTVLLEPEQLGSD</sequence>
<reference evidence="2" key="2">
    <citation type="submission" date="2019-10" db="EMBL/GenBank/DDBJ databases">
        <authorList>
            <consortium name="NCBI Genome Project"/>
        </authorList>
    </citation>
    <scope>NUCLEOTIDE SEQUENCE</scope>
    <source>
        <strain evidence="2">NI907</strain>
    </source>
</reference>